<sequence length="118" mass="12861">MFPSDLYYGIVYLLGVTSDLAMSARSCTLGSRVDDCEAHLQVTEEIGSVVGDLGGNALDHRRKVHQAGQLLLEAHVKRVDGELNLREHTRRVLAEAEVRIASVGNLHLGNSLKRVAEA</sequence>
<protein>
    <submittedName>
        <fullName evidence="1">Uncharacterized protein</fullName>
    </submittedName>
</protein>
<dbReference type="AlphaFoldDB" id="A0A8W7PEL6"/>
<organism evidence="1">
    <name type="scientific">Anopheles coluzzii</name>
    <name type="common">African malaria mosquito</name>
    <dbReference type="NCBI Taxonomy" id="1518534"/>
    <lineage>
        <taxon>Eukaryota</taxon>
        <taxon>Metazoa</taxon>
        <taxon>Ecdysozoa</taxon>
        <taxon>Arthropoda</taxon>
        <taxon>Hexapoda</taxon>
        <taxon>Insecta</taxon>
        <taxon>Pterygota</taxon>
        <taxon>Neoptera</taxon>
        <taxon>Endopterygota</taxon>
        <taxon>Diptera</taxon>
        <taxon>Nematocera</taxon>
        <taxon>Culicoidea</taxon>
        <taxon>Culicidae</taxon>
        <taxon>Anophelinae</taxon>
        <taxon>Anopheles</taxon>
    </lineage>
</organism>
<accession>A0A8W7PEL6</accession>
<reference evidence="1" key="1">
    <citation type="submission" date="2022-08" db="UniProtKB">
        <authorList>
            <consortium name="EnsemblMetazoa"/>
        </authorList>
    </citation>
    <scope>IDENTIFICATION</scope>
</reference>
<name>A0A8W7PEL6_ANOCL</name>
<evidence type="ECO:0000313" key="1">
    <source>
        <dbReference type="EnsemblMetazoa" id="ACOM030468-PA.1"/>
    </source>
</evidence>
<dbReference type="EnsemblMetazoa" id="ACOM030468-RA">
    <property type="protein sequence ID" value="ACOM030468-PA.1"/>
    <property type="gene ID" value="ACOM030468"/>
</dbReference>
<proteinExistence type="predicted"/>
<dbReference type="Proteomes" id="UP000075882">
    <property type="component" value="Unassembled WGS sequence"/>
</dbReference>